<dbReference type="Pfam" id="PF01556">
    <property type="entry name" value="DnaJ_C"/>
    <property type="match status" value="1"/>
</dbReference>
<proteinExistence type="predicted"/>
<dbReference type="GO" id="GO:0042026">
    <property type="term" value="P:protein refolding"/>
    <property type="evidence" value="ECO:0007669"/>
    <property type="project" value="TreeGrafter"/>
</dbReference>
<dbReference type="PANTHER" id="PTHR43096:SF36">
    <property type="entry name" value="CHAPERONE PROTEIN DNAJ 1, MITOCHONDRIAL"/>
    <property type="match status" value="1"/>
</dbReference>
<dbReference type="SUPFAM" id="SSF49493">
    <property type="entry name" value="HSP40/DnaJ peptide-binding domain"/>
    <property type="match status" value="2"/>
</dbReference>
<accession>A0AAV9EP87</accession>
<gene>
    <name evidence="3" type="ORF">QJS10_CPA06g02161</name>
</gene>
<dbReference type="SUPFAM" id="SSF46565">
    <property type="entry name" value="Chaperone J-domain"/>
    <property type="match status" value="1"/>
</dbReference>
<dbReference type="InterPro" id="IPR008971">
    <property type="entry name" value="HSP40/DnaJ_pept-bd"/>
</dbReference>
<reference evidence="3" key="2">
    <citation type="submission" date="2023-06" db="EMBL/GenBank/DDBJ databases">
        <authorList>
            <person name="Ma L."/>
            <person name="Liu K.-W."/>
            <person name="Li Z."/>
            <person name="Hsiao Y.-Y."/>
            <person name="Qi Y."/>
            <person name="Fu T."/>
            <person name="Tang G."/>
            <person name="Zhang D."/>
            <person name="Sun W.-H."/>
            <person name="Liu D.-K."/>
            <person name="Li Y."/>
            <person name="Chen G.-Z."/>
            <person name="Liu X.-D."/>
            <person name="Liao X.-Y."/>
            <person name="Jiang Y.-T."/>
            <person name="Yu X."/>
            <person name="Hao Y."/>
            <person name="Huang J."/>
            <person name="Zhao X.-W."/>
            <person name="Ke S."/>
            <person name="Chen Y.-Y."/>
            <person name="Wu W.-L."/>
            <person name="Hsu J.-L."/>
            <person name="Lin Y.-F."/>
            <person name="Huang M.-D."/>
            <person name="Li C.-Y."/>
            <person name="Huang L."/>
            <person name="Wang Z.-W."/>
            <person name="Zhao X."/>
            <person name="Zhong W.-Y."/>
            <person name="Peng D.-H."/>
            <person name="Ahmad S."/>
            <person name="Lan S."/>
            <person name="Zhang J.-S."/>
            <person name="Tsai W.-C."/>
            <person name="Van De Peer Y."/>
            <person name="Liu Z.-J."/>
        </authorList>
    </citation>
    <scope>NUCLEOTIDE SEQUENCE</scope>
    <source>
        <strain evidence="3">CP</strain>
        <tissue evidence="3">Leaves</tissue>
    </source>
</reference>
<keyword evidence="4" id="KW-1185">Reference proteome</keyword>
<evidence type="ECO:0000313" key="3">
    <source>
        <dbReference type="EMBL" id="KAK1314628.1"/>
    </source>
</evidence>
<dbReference type="PANTHER" id="PTHR43096">
    <property type="entry name" value="DNAJ HOMOLOG 1, MITOCHONDRIAL-RELATED"/>
    <property type="match status" value="1"/>
</dbReference>
<dbReference type="Gene3D" id="1.10.287.110">
    <property type="entry name" value="DnaJ domain"/>
    <property type="match status" value="1"/>
</dbReference>
<protein>
    <recommendedName>
        <fullName evidence="2">Chaperone DnaJ C-terminal domain-containing protein</fullName>
    </recommendedName>
</protein>
<dbReference type="InterPro" id="IPR036869">
    <property type="entry name" value="J_dom_sf"/>
</dbReference>
<dbReference type="InterPro" id="IPR001623">
    <property type="entry name" value="DnaJ_domain"/>
</dbReference>
<evidence type="ECO:0000313" key="4">
    <source>
        <dbReference type="Proteomes" id="UP001180020"/>
    </source>
</evidence>
<dbReference type="InterPro" id="IPR002939">
    <property type="entry name" value="DnaJ_C"/>
</dbReference>
<evidence type="ECO:0000256" key="1">
    <source>
        <dbReference type="SAM" id="MobiDB-lite"/>
    </source>
</evidence>
<dbReference type="AlphaFoldDB" id="A0AAV9EP87"/>
<dbReference type="GO" id="GO:0051082">
    <property type="term" value="F:unfolded protein binding"/>
    <property type="evidence" value="ECO:0007669"/>
    <property type="project" value="InterPro"/>
</dbReference>
<dbReference type="Gene3D" id="2.60.260.20">
    <property type="entry name" value="Urease metallochaperone UreE, N-terminal domain"/>
    <property type="match status" value="1"/>
</dbReference>
<dbReference type="GO" id="GO:0005783">
    <property type="term" value="C:endoplasmic reticulum"/>
    <property type="evidence" value="ECO:0007669"/>
    <property type="project" value="UniProtKB-ARBA"/>
</dbReference>
<feature type="domain" description="Chaperone DnaJ C-terminal" evidence="2">
    <location>
        <begin position="116"/>
        <end position="206"/>
    </location>
</feature>
<dbReference type="CDD" id="cd10747">
    <property type="entry name" value="DnaJ_C"/>
    <property type="match status" value="1"/>
</dbReference>
<dbReference type="EMBL" id="JAUJYO010000006">
    <property type="protein sequence ID" value="KAK1314628.1"/>
    <property type="molecule type" value="Genomic_DNA"/>
</dbReference>
<name>A0AAV9EP87_ACOCL</name>
<feature type="compositionally biased region" description="Polar residues" evidence="1">
    <location>
        <begin position="216"/>
        <end position="232"/>
    </location>
</feature>
<reference evidence="3" key="1">
    <citation type="journal article" date="2023" name="Nat. Commun.">
        <title>Diploid and tetraploid genomes of Acorus and the evolution of monocots.</title>
        <authorList>
            <person name="Ma L."/>
            <person name="Liu K.W."/>
            <person name="Li Z."/>
            <person name="Hsiao Y.Y."/>
            <person name="Qi Y."/>
            <person name="Fu T."/>
            <person name="Tang G.D."/>
            <person name="Zhang D."/>
            <person name="Sun W.H."/>
            <person name="Liu D.K."/>
            <person name="Li Y."/>
            <person name="Chen G.Z."/>
            <person name="Liu X.D."/>
            <person name="Liao X.Y."/>
            <person name="Jiang Y.T."/>
            <person name="Yu X."/>
            <person name="Hao Y."/>
            <person name="Huang J."/>
            <person name="Zhao X.W."/>
            <person name="Ke S."/>
            <person name="Chen Y.Y."/>
            <person name="Wu W.L."/>
            <person name="Hsu J.L."/>
            <person name="Lin Y.F."/>
            <person name="Huang M.D."/>
            <person name="Li C.Y."/>
            <person name="Huang L."/>
            <person name="Wang Z.W."/>
            <person name="Zhao X."/>
            <person name="Zhong W.Y."/>
            <person name="Peng D.H."/>
            <person name="Ahmad S."/>
            <person name="Lan S."/>
            <person name="Zhang J.S."/>
            <person name="Tsai W.C."/>
            <person name="Van de Peer Y."/>
            <person name="Liu Z.J."/>
        </authorList>
    </citation>
    <scope>NUCLEOTIDE SEQUENCE</scope>
    <source>
        <strain evidence="3">CP</strain>
    </source>
</reference>
<feature type="region of interest" description="Disordered" evidence="1">
    <location>
        <begin position="216"/>
        <end position="237"/>
    </location>
</feature>
<comment type="caution">
    <text evidence="3">The sequence shown here is derived from an EMBL/GenBank/DDBJ whole genome shotgun (WGS) entry which is preliminary data.</text>
</comment>
<organism evidence="3 4">
    <name type="scientific">Acorus calamus</name>
    <name type="common">Sweet flag</name>
    <dbReference type="NCBI Taxonomy" id="4465"/>
    <lineage>
        <taxon>Eukaryota</taxon>
        <taxon>Viridiplantae</taxon>
        <taxon>Streptophyta</taxon>
        <taxon>Embryophyta</taxon>
        <taxon>Tracheophyta</taxon>
        <taxon>Spermatophyta</taxon>
        <taxon>Magnoliopsida</taxon>
        <taxon>Liliopsida</taxon>
        <taxon>Acoraceae</taxon>
        <taxon>Acorus</taxon>
    </lineage>
</organism>
<evidence type="ECO:0000259" key="2">
    <source>
        <dbReference type="Pfam" id="PF01556"/>
    </source>
</evidence>
<sequence>MVLQSHRLCYAIQRDLYEILGVSKNASQDEIKKAFHAEQEQAGFRAFLALIEGGAQVDEPPTITGAACGSPHAAGGNEAPVKYQLIHVYHPYPTSYLRSKRGLNYQDVACFGLLSKHGVDSGDKIRIPKAGNSGGRGLQPGNLIIIIHVVKDPVFQRDGADIYVDSQISFTQAILGGEIEVPTLSGKTKVKIPKGVQHGQLLVLRGREDADIVVSSQTTLGQTSEEADTTSVEPRMPPGQAPTTFITHAFTKLANQLFPAHHGLVPFAKELE</sequence>
<dbReference type="CDD" id="cd06257">
    <property type="entry name" value="DnaJ"/>
    <property type="match status" value="1"/>
</dbReference>
<dbReference type="Proteomes" id="UP001180020">
    <property type="component" value="Unassembled WGS sequence"/>
</dbReference>